<reference evidence="1 2" key="1">
    <citation type="submission" date="2019-06" db="EMBL/GenBank/DDBJ databases">
        <title>Sequencing the genomes of 1000 actinobacteria strains.</title>
        <authorList>
            <person name="Klenk H.-P."/>
        </authorList>
    </citation>
    <scope>NUCLEOTIDE SEQUENCE [LARGE SCALE GENOMIC DNA]</scope>
    <source>
        <strain evidence="1 2">DSM 25218</strain>
    </source>
</reference>
<name>A0A543ABV2_9ACTN</name>
<protein>
    <submittedName>
        <fullName evidence="1">Uncharacterized protein</fullName>
    </submittedName>
</protein>
<sequence>MTARRKDLDAWAEILEVDNDTDAMAALSNYYSRLLTVAGELNWFQKRFETTTVVGGDDILVSLNDAATDTLNAADGLRMLRRSFERHERGVA</sequence>
<gene>
    <name evidence="1" type="ORF">FB381_4000</name>
</gene>
<keyword evidence="2" id="KW-1185">Reference proteome</keyword>
<accession>A0A543ABV2</accession>
<organism evidence="1 2">
    <name type="scientific">Nocardioides albertanoniae</name>
    <dbReference type="NCBI Taxonomy" id="1175486"/>
    <lineage>
        <taxon>Bacteria</taxon>
        <taxon>Bacillati</taxon>
        <taxon>Actinomycetota</taxon>
        <taxon>Actinomycetes</taxon>
        <taxon>Propionibacteriales</taxon>
        <taxon>Nocardioidaceae</taxon>
        <taxon>Nocardioides</taxon>
    </lineage>
</organism>
<comment type="caution">
    <text evidence="1">The sequence shown here is derived from an EMBL/GenBank/DDBJ whole genome shotgun (WGS) entry which is preliminary data.</text>
</comment>
<proteinExistence type="predicted"/>
<evidence type="ECO:0000313" key="2">
    <source>
        <dbReference type="Proteomes" id="UP000320209"/>
    </source>
</evidence>
<dbReference type="OrthoDB" id="3829179at2"/>
<evidence type="ECO:0000313" key="1">
    <source>
        <dbReference type="EMBL" id="TQL70074.1"/>
    </source>
</evidence>
<dbReference type="Proteomes" id="UP000320209">
    <property type="component" value="Unassembled WGS sequence"/>
</dbReference>
<dbReference type="RefSeq" id="WP_141781877.1">
    <property type="nucleotide sequence ID" value="NZ_VFOV01000001.1"/>
</dbReference>
<dbReference type="EMBL" id="VFOV01000001">
    <property type="protein sequence ID" value="TQL70074.1"/>
    <property type="molecule type" value="Genomic_DNA"/>
</dbReference>
<dbReference type="AlphaFoldDB" id="A0A543ABV2"/>